<evidence type="ECO:0000256" key="6">
    <source>
        <dbReference type="RuleBase" id="RU361157"/>
    </source>
</evidence>
<dbReference type="InterPro" id="IPR047817">
    <property type="entry name" value="ABC2_TM_bact-type"/>
</dbReference>
<comment type="caution">
    <text evidence="8">The sequence shown here is derived from an EMBL/GenBank/DDBJ whole genome shotgun (WGS) entry which is preliminary data.</text>
</comment>
<gene>
    <name evidence="8" type="ORF">ACFPZ3_69365</name>
</gene>
<feature type="transmembrane region" description="Helical" evidence="6">
    <location>
        <begin position="57"/>
        <end position="78"/>
    </location>
</feature>
<keyword evidence="9" id="KW-1185">Reference proteome</keyword>
<dbReference type="Pfam" id="PF01061">
    <property type="entry name" value="ABC2_membrane"/>
    <property type="match status" value="1"/>
</dbReference>
<evidence type="ECO:0000256" key="1">
    <source>
        <dbReference type="ARBA" id="ARBA00004141"/>
    </source>
</evidence>
<evidence type="ECO:0000256" key="3">
    <source>
        <dbReference type="ARBA" id="ARBA00022989"/>
    </source>
</evidence>
<evidence type="ECO:0000313" key="9">
    <source>
        <dbReference type="Proteomes" id="UP001596058"/>
    </source>
</evidence>
<dbReference type="InterPro" id="IPR013525">
    <property type="entry name" value="ABC2_TM"/>
</dbReference>
<dbReference type="PRINTS" id="PR00164">
    <property type="entry name" value="ABC2TRNSPORT"/>
</dbReference>
<dbReference type="PIRSF" id="PIRSF006648">
    <property type="entry name" value="DrrB"/>
    <property type="match status" value="1"/>
</dbReference>
<keyword evidence="3 6" id="KW-1133">Transmembrane helix</keyword>
<dbReference type="PANTHER" id="PTHR43027:SF2">
    <property type="entry name" value="TRANSPORT PERMEASE PROTEIN"/>
    <property type="match status" value="1"/>
</dbReference>
<feature type="transmembrane region" description="Helical" evidence="6">
    <location>
        <begin position="20"/>
        <end position="37"/>
    </location>
</feature>
<dbReference type="PROSITE" id="PS51012">
    <property type="entry name" value="ABC_TM2"/>
    <property type="match status" value="1"/>
</dbReference>
<dbReference type="Proteomes" id="UP001596058">
    <property type="component" value="Unassembled WGS sequence"/>
</dbReference>
<name>A0ABW1DEY1_9ACTN</name>
<keyword evidence="6" id="KW-1003">Cell membrane</keyword>
<dbReference type="InterPro" id="IPR052902">
    <property type="entry name" value="ABC-2_transporter"/>
</dbReference>
<dbReference type="PANTHER" id="PTHR43027">
    <property type="entry name" value="DOXORUBICIN RESISTANCE ABC TRANSPORTER PERMEASE PROTEIN DRRC-RELATED"/>
    <property type="match status" value="1"/>
</dbReference>
<organism evidence="8 9">
    <name type="scientific">Nonomuraea insulae</name>
    <dbReference type="NCBI Taxonomy" id="1616787"/>
    <lineage>
        <taxon>Bacteria</taxon>
        <taxon>Bacillati</taxon>
        <taxon>Actinomycetota</taxon>
        <taxon>Actinomycetes</taxon>
        <taxon>Streptosporangiales</taxon>
        <taxon>Streptosporangiaceae</taxon>
        <taxon>Nonomuraea</taxon>
    </lineage>
</organism>
<reference evidence="9" key="1">
    <citation type="journal article" date="2019" name="Int. J. Syst. Evol. Microbiol.">
        <title>The Global Catalogue of Microorganisms (GCM) 10K type strain sequencing project: providing services to taxonomists for standard genome sequencing and annotation.</title>
        <authorList>
            <consortium name="The Broad Institute Genomics Platform"/>
            <consortium name="The Broad Institute Genome Sequencing Center for Infectious Disease"/>
            <person name="Wu L."/>
            <person name="Ma J."/>
        </authorList>
    </citation>
    <scope>NUCLEOTIDE SEQUENCE [LARGE SCALE GENOMIC DNA]</scope>
    <source>
        <strain evidence="9">CCUG 53903</strain>
    </source>
</reference>
<accession>A0ABW1DEY1</accession>
<dbReference type="InterPro" id="IPR000412">
    <property type="entry name" value="ABC_2_transport"/>
</dbReference>
<keyword evidence="5" id="KW-0046">Antibiotic resistance</keyword>
<feature type="transmembrane region" description="Helical" evidence="6">
    <location>
        <begin position="136"/>
        <end position="156"/>
    </location>
</feature>
<evidence type="ECO:0000259" key="7">
    <source>
        <dbReference type="PROSITE" id="PS51012"/>
    </source>
</evidence>
<evidence type="ECO:0000313" key="8">
    <source>
        <dbReference type="EMBL" id="MFC5835815.1"/>
    </source>
</evidence>
<feature type="domain" description="ABC transmembrane type-2" evidence="7">
    <location>
        <begin position="20"/>
        <end position="241"/>
    </location>
</feature>
<protein>
    <recommendedName>
        <fullName evidence="6">Transport permease protein</fullName>
    </recommendedName>
</protein>
<feature type="transmembrane region" description="Helical" evidence="6">
    <location>
        <begin position="163"/>
        <end position="182"/>
    </location>
</feature>
<feature type="transmembrane region" description="Helical" evidence="6">
    <location>
        <begin position="99"/>
        <end position="124"/>
    </location>
</feature>
<sequence>MRGFTNVIAVELKLGLRDPMSAFFALAFPLIMLWVKLRGGSRPLPGGEPLVDATVPMLTVFVIGLAGLVVLPATLAGYRERRVLKRLRATPASPAMLFGAQWVAHMSLAVLGTALVVGIGALAYGLTAPANLPFVLLAWLLGALSLGAIGLLLGALAPSGRAATVIGLGLFFPMVFMSGAVIPRETMSGSMRSIGDLTPMAPAVQAIRDGWAGNAPSAVTLGIMVAVFVVAGAAAVRAFRW</sequence>
<dbReference type="RefSeq" id="WP_379525225.1">
    <property type="nucleotide sequence ID" value="NZ_JBHSPA010000136.1"/>
</dbReference>
<comment type="similarity">
    <text evidence="6">Belongs to the ABC-2 integral membrane protein family.</text>
</comment>
<feature type="transmembrane region" description="Helical" evidence="6">
    <location>
        <begin position="218"/>
        <end position="239"/>
    </location>
</feature>
<evidence type="ECO:0000256" key="2">
    <source>
        <dbReference type="ARBA" id="ARBA00022692"/>
    </source>
</evidence>
<evidence type="ECO:0000256" key="5">
    <source>
        <dbReference type="ARBA" id="ARBA00023251"/>
    </source>
</evidence>
<proteinExistence type="inferred from homology"/>
<comment type="subcellular location">
    <subcellularLocation>
        <location evidence="6">Cell membrane</location>
        <topology evidence="6">Multi-pass membrane protein</topology>
    </subcellularLocation>
    <subcellularLocation>
        <location evidence="1">Membrane</location>
        <topology evidence="1">Multi-pass membrane protein</topology>
    </subcellularLocation>
</comment>
<dbReference type="EMBL" id="JBHSPA010000136">
    <property type="protein sequence ID" value="MFC5835815.1"/>
    <property type="molecule type" value="Genomic_DNA"/>
</dbReference>
<evidence type="ECO:0000256" key="4">
    <source>
        <dbReference type="ARBA" id="ARBA00023136"/>
    </source>
</evidence>
<keyword evidence="6" id="KW-0813">Transport</keyword>
<keyword evidence="4 6" id="KW-0472">Membrane</keyword>
<keyword evidence="2 6" id="KW-0812">Transmembrane</keyword>